<keyword evidence="3" id="KW-1133">Transmembrane helix</keyword>
<comment type="caution">
    <text evidence="5">The sequence shown here is derived from an EMBL/GenBank/DDBJ whole genome shotgun (WGS) entry which is preliminary data.</text>
</comment>
<dbReference type="InterPro" id="IPR011055">
    <property type="entry name" value="Dup_hybrid_motif"/>
</dbReference>
<dbReference type="EMBL" id="PDJE01000001">
    <property type="protein sequence ID" value="PFG30462.1"/>
    <property type="molecule type" value="Genomic_DNA"/>
</dbReference>
<evidence type="ECO:0000256" key="1">
    <source>
        <dbReference type="SAM" id="Coils"/>
    </source>
</evidence>
<feature type="region of interest" description="Disordered" evidence="2">
    <location>
        <begin position="273"/>
        <end position="320"/>
    </location>
</feature>
<feature type="coiled-coil region" evidence="1">
    <location>
        <begin position="198"/>
        <end position="257"/>
    </location>
</feature>
<evidence type="ECO:0000256" key="2">
    <source>
        <dbReference type="SAM" id="MobiDB-lite"/>
    </source>
</evidence>
<name>A0A2A9DWT9_9MICO</name>
<evidence type="ECO:0000313" key="5">
    <source>
        <dbReference type="EMBL" id="PFG30462.1"/>
    </source>
</evidence>
<keyword evidence="1" id="KW-0175">Coiled coil</keyword>
<feature type="coiled-coil region" evidence="1">
    <location>
        <begin position="62"/>
        <end position="138"/>
    </location>
</feature>
<keyword evidence="3" id="KW-0812">Transmembrane</keyword>
<dbReference type="AlphaFoldDB" id="A0A2A9DWT9"/>
<sequence length="447" mass="47196">MSKRDREPRAGIFSRPHDGESRSETTRRQVISIGVFGVVTAVAGLTGIAPAWADKYPSWDDVKRAKNNQAAKAEEVKKIKNLIASLQQRVADTKAAEEEAGQKLYDAGIALTEATARAEQLQQQADEKEVEADAAITKAGQLAAQLYRSGGDNASLGLIFDATASGPDDLLAALGSMTKLVEHNQSVYQSALTAKNTAQSLSDQAVVARDERDRLKQEAEEAYEAAQAAAEAARNALAEQESKQETLKAQLEALQDKTSKTVEQYKKGVEERRKAAEAARKAREAAARRAAEEAAKNNGGGGGGGGGGSTGGGGGGGGSSSGWRWPCSGGYITSPFGWRTHPISGTRKFHEGIDISGSSGEAIWAAKGGTIAYAGWYGGYGNYVLINHGGGQYTGYGHMSSIYRWSGWVNAGTAIGAMGSTGNSTGTHLHFEVRNGRWNPVNPLNYV</sequence>
<dbReference type="InterPro" id="IPR050570">
    <property type="entry name" value="Cell_wall_metabolism_enzyme"/>
</dbReference>
<keyword evidence="6" id="KW-1185">Reference proteome</keyword>
<keyword evidence="5" id="KW-0378">Hydrolase</keyword>
<reference evidence="5 6" key="1">
    <citation type="submission" date="2017-10" db="EMBL/GenBank/DDBJ databases">
        <title>Sequencing the genomes of 1000 actinobacteria strains.</title>
        <authorList>
            <person name="Klenk H.-P."/>
        </authorList>
    </citation>
    <scope>NUCLEOTIDE SEQUENCE [LARGE SCALE GENOMIC DNA]</scope>
    <source>
        <strain evidence="5 6">DSM 21798</strain>
    </source>
</reference>
<dbReference type="PROSITE" id="PS51318">
    <property type="entry name" value="TAT"/>
    <property type="match status" value="1"/>
</dbReference>
<dbReference type="InterPro" id="IPR006311">
    <property type="entry name" value="TAT_signal"/>
</dbReference>
<dbReference type="GO" id="GO:0004222">
    <property type="term" value="F:metalloendopeptidase activity"/>
    <property type="evidence" value="ECO:0007669"/>
    <property type="project" value="TreeGrafter"/>
</dbReference>
<organism evidence="5 6">
    <name type="scientific">Paramicrobacterium agarici</name>
    <dbReference type="NCBI Taxonomy" id="630514"/>
    <lineage>
        <taxon>Bacteria</taxon>
        <taxon>Bacillati</taxon>
        <taxon>Actinomycetota</taxon>
        <taxon>Actinomycetes</taxon>
        <taxon>Micrococcales</taxon>
        <taxon>Microbacteriaceae</taxon>
        <taxon>Paramicrobacterium</taxon>
    </lineage>
</organism>
<feature type="compositionally biased region" description="Gly residues" evidence="2">
    <location>
        <begin position="298"/>
        <end position="320"/>
    </location>
</feature>
<dbReference type="InterPro" id="IPR016047">
    <property type="entry name" value="M23ase_b-sheet_dom"/>
</dbReference>
<dbReference type="PANTHER" id="PTHR21666">
    <property type="entry name" value="PEPTIDASE-RELATED"/>
    <property type="match status" value="1"/>
</dbReference>
<dbReference type="PANTHER" id="PTHR21666:SF270">
    <property type="entry name" value="MUREIN HYDROLASE ACTIVATOR ENVC"/>
    <property type="match status" value="1"/>
</dbReference>
<feature type="compositionally biased region" description="Basic and acidic residues" evidence="2">
    <location>
        <begin position="273"/>
        <end position="295"/>
    </location>
</feature>
<keyword evidence="3" id="KW-0472">Membrane</keyword>
<evidence type="ECO:0000313" key="6">
    <source>
        <dbReference type="Proteomes" id="UP000221369"/>
    </source>
</evidence>
<dbReference type="RefSeq" id="WP_098406918.1">
    <property type="nucleotide sequence ID" value="NZ_PDJE01000001.1"/>
</dbReference>
<protein>
    <submittedName>
        <fullName evidence="5">Murein DD-endopeptidase MepM/ murein hydrolase activator NlpD</fullName>
    </submittedName>
</protein>
<accession>A0A2A9DWT9</accession>
<dbReference type="Proteomes" id="UP000221369">
    <property type="component" value="Unassembled WGS sequence"/>
</dbReference>
<gene>
    <name evidence="5" type="ORF">ATJ78_1394</name>
</gene>
<feature type="transmembrane region" description="Helical" evidence="3">
    <location>
        <begin position="30"/>
        <end position="53"/>
    </location>
</feature>
<dbReference type="CDD" id="cd12797">
    <property type="entry name" value="M23_peptidase"/>
    <property type="match status" value="1"/>
</dbReference>
<dbReference type="SUPFAM" id="SSF51261">
    <property type="entry name" value="Duplicated hybrid motif"/>
    <property type="match status" value="1"/>
</dbReference>
<dbReference type="Pfam" id="PF01551">
    <property type="entry name" value="Peptidase_M23"/>
    <property type="match status" value="1"/>
</dbReference>
<dbReference type="Gene3D" id="2.70.70.10">
    <property type="entry name" value="Glucose Permease (Domain IIA)"/>
    <property type="match status" value="1"/>
</dbReference>
<proteinExistence type="predicted"/>
<evidence type="ECO:0000256" key="3">
    <source>
        <dbReference type="SAM" id="Phobius"/>
    </source>
</evidence>
<feature type="domain" description="M23ase beta-sheet core" evidence="4">
    <location>
        <begin position="348"/>
        <end position="443"/>
    </location>
</feature>
<feature type="region of interest" description="Disordered" evidence="2">
    <location>
        <begin position="1"/>
        <end position="26"/>
    </location>
</feature>
<evidence type="ECO:0000259" key="4">
    <source>
        <dbReference type="Pfam" id="PF01551"/>
    </source>
</evidence>